<keyword evidence="1" id="KW-0732">Signal</keyword>
<dbReference type="EMBL" id="JAKNSF020000050">
    <property type="protein sequence ID" value="KAK7725349.1"/>
    <property type="molecule type" value="Genomic_DNA"/>
</dbReference>
<comment type="caution">
    <text evidence="2">The sequence shown here is derived from an EMBL/GenBank/DDBJ whole genome shotgun (WGS) entry which is preliminary data.</text>
</comment>
<name>A0ABR1P3B2_DIAER</name>
<keyword evidence="3" id="KW-1185">Reference proteome</keyword>
<organism evidence="2 3">
    <name type="scientific">Diaporthe eres</name>
    <name type="common">Phomopsis oblonga</name>
    <dbReference type="NCBI Taxonomy" id="83184"/>
    <lineage>
        <taxon>Eukaryota</taxon>
        <taxon>Fungi</taxon>
        <taxon>Dikarya</taxon>
        <taxon>Ascomycota</taxon>
        <taxon>Pezizomycotina</taxon>
        <taxon>Sordariomycetes</taxon>
        <taxon>Sordariomycetidae</taxon>
        <taxon>Diaporthales</taxon>
        <taxon>Diaporthaceae</taxon>
        <taxon>Diaporthe</taxon>
        <taxon>Diaporthe eres species complex</taxon>
    </lineage>
</organism>
<accession>A0ABR1P3B2</accession>
<dbReference type="PANTHER" id="PTHR40616">
    <property type="entry name" value="LINALOOL DEHYDRATASE_ISOMERASE DOMAIN-CONTAINING PROTEIN"/>
    <property type="match status" value="1"/>
</dbReference>
<dbReference type="PANTHER" id="PTHR40616:SF1">
    <property type="entry name" value="LINALOOL DEHYDRATASE_ISOMERASE DOMAIN-CONTAINING PROTEIN"/>
    <property type="match status" value="1"/>
</dbReference>
<proteinExistence type="predicted"/>
<dbReference type="Proteomes" id="UP001430848">
    <property type="component" value="Unassembled WGS sequence"/>
</dbReference>
<gene>
    <name evidence="2" type="ORF">SLS63_008213</name>
</gene>
<sequence length="553" mass="60590">MLWFRAILGGALAVGGASAFAGNTTGYIDDLFDQSMSFLDQIYDPNAGYLWWFYYPLAAGKHETRSTVWYAAGLLRRNEGDDVDNAVKIITNVIGDQQKNVSAQWFGDYTKYPEEPTVGSAWYPENIYNSWDPNWRGFIGTTLIVIYEEYGHLLPSPVKTLIVESMRNNTIGDSYRVGGVDGDNLYPAYSNPALMRAVASGWTGRKLNDSNMTAAGEAYAQEVLDLFDRNGTLSEFNSATYAGVSLFALTLWAKYIPDDGSSVMGSNGARMVADVWTSIGELYNANLRNVAGPWDRTYGWDMNLYIGILNAYIWSLVGADRAPGINTVSKGGRTPAWATTHADDFEIAPLLAAILPYHHTLIPDAVVEKLAAFPGEHTYAASALSPPWDNAPRNISSWLAEDITIGAESFDQTVVGGASINQEQWAPAVAQWLRADGTVGWFSYWATESAMQVDVKPYRLELTYPRGNESSVFTFIIGANPLGQKRNVLDWADVMGLNVNVSGTVDLSHEVAFCGLNGGSCDPTHGFEFWNFTYVMPAGSTETPNIVLELGLA</sequence>
<reference evidence="2 3" key="1">
    <citation type="submission" date="2024-02" db="EMBL/GenBank/DDBJ databases">
        <title>De novo assembly and annotation of 12 fungi associated with fruit tree decline syndrome in Ontario, Canada.</title>
        <authorList>
            <person name="Sulman M."/>
            <person name="Ellouze W."/>
            <person name="Ilyukhin E."/>
        </authorList>
    </citation>
    <scope>NUCLEOTIDE SEQUENCE [LARGE SCALE GENOMIC DNA]</scope>
    <source>
        <strain evidence="2 3">M169</strain>
    </source>
</reference>
<evidence type="ECO:0000313" key="3">
    <source>
        <dbReference type="Proteomes" id="UP001430848"/>
    </source>
</evidence>
<feature type="chain" id="PRO_5046105269" evidence="1">
    <location>
        <begin position="20"/>
        <end position="553"/>
    </location>
</feature>
<evidence type="ECO:0000256" key="1">
    <source>
        <dbReference type="SAM" id="SignalP"/>
    </source>
</evidence>
<evidence type="ECO:0000313" key="2">
    <source>
        <dbReference type="EMBL" id="KAK7725349.1"/>
    </source>
</evidence>
<protein>
    <submittedName>
        <fullName evidence="2">Uncharacterized protein</fullName>
    </submittedName>
</protein>
<feature type="signal peptide" evidence="1">
    <location>
        <begin position="1"/>
        <end position="19"/>
    </location>
</feature>